<evidence type="ECO:0000313" key="4">
    <source>
        <dbReference type="EMBL" id="HGL18086.1"/>
    </source>
</evidence>
<reference evidence="4" key="1">
    <citation type="journal article" date="2020" name="mSystems">
        <title>Genome- and Community-Level Interaction Insights into Carbon Utilization and Element Cycling Functions of Hydrothermarchaeota in Hydrothermal Sediment.</title>
        <authorList>
            <person name="Zhou Z."/>
            <person name="Liu Y."/>
            <person name="Xu W."/>
            <person name="Pan J."/>
            <person name="Luo Z.H."/>
            <person name="Li M."/>
        </authorList>
    </citation>
    <scope>NUCLEOTIDE SEQUENCE [LARGE SCALE GENOMIC DNA]</scope>
    <source>
        <strain evidence="4">SpSt-69</strain>
    </source>
</reference>
<gene>
    <name evidence="4" type="ORF">ENU66_07150</name>
</gene>
<comment type="caution">
    <text evidence="4">The sequence shown here is derived from an EMBL/GenBank/DDBJ whole genome shotgun (WGS) entry which is preliminary data.</text>
</comment>
<sequence>MEKIIHEAKNRNLKYEVFCSKVETKGINFEQSQLKDISHKIVEGVGVRVLKDGRVGFSSSNQIDNVEVLDYAINSAKYAKEVKYDFPEIEEVKFEYGNFESEIDFESFFSDVREIINYLEEKYHGKVDFSLEEVNRENYLTNYKTNKIAYSRVKYFDFSLSLFTITEAGFIFTGKWGWSKSKFSKEELWNKVKEMEKTLIGYERIAKIKSGKYKVIFSPFVVGSTLAHSIGSGVNGLSLARKMSPLQNKLNEKILHESITILDDPELDMPGRCIIDDEGIKAEKKPIVENGVLKNFVLSLDTSADLNMKPTGNGKRGSFASLPFPGFHNLIIKEGNRQLDIMVKGLDKGILFLFPIGAGQSNIMMGDYSVNVGLGYYIENGEIIGRVKDTMISGNVYEDFQRVIEISSDFEDLPSMGSGAFSRFPYVLLDGISVTTK</sequence>
<dbReference type="GO" id="GO:0006508">
    <property type="term" value="P:proteolysis"/>
    <property type="evidence" value="ECO:0007669"/>
    <property type="project" value="InterPro"/>
</dbReference>
<evidence type="ECO:0000259" key="3">
    <source>
        <dbReference type="Pfam" id="PF19289"/>
    </source>
</evidence>
<dbReference type="SUPFAM" id="SSF111283">
    <property type="entry name" value="Putative modulator of DNA gyrase, PmbA/TldD"/>
    <property type="match status" value="1"/>
</dbReference>
<feature type="domain" description="Metalloprotease TldD/E C-terminal" evidence="3">
    <location>
        <begin position="210"/>
        <end position="435"/>
    </location>
</feature>
<dbReference type="GO" id="GO:0005829">
    <property type="term" value="C:cytosol"/>
    <property type="evidence" value="ECO:0007669"/>
    <property type="project" value="TreeGrafter"/>
</dbReference>
<evidence type="ECO:0000256" key="1">
    <source>
        <dbReference type="ARBA" id="ARBA00005836"/>
    </source>
</evidence>
<dbReference type="InterPro" id="IPR045569">
    <property type="entry name" value="Metalloprtase-TldD/E_C"/>
</dbReference>
<evidence type="ECO:0000259" key="2">
    <source>
        <dbReference type="Pfam" id="PF01523"/>
    </source>
</evidence>
<dbReference type="PANTHER" id="PTHR43421">
    <property type="entry name" value="METALLOPROTEASE PMBA"/>
    <property type="match status" value="1"/>
</dbReference>
<dbReference type="InterPro" id="IPR002510">
    <property type="entry name" value="Metalloprtase-TldD/E_N"/>
</dbReference>
<name>A0A7V4E5R4_UNCW3</name>
<dbReference type="InterPro" id="IPR035068">
    <property type="entry name" value="TldD/PmbA_N"/>
</dbReference>
<dbReference type="InterPro" id="IPR036059">
    <property type="entry name" value="TldD/PmbA_sf"/>
</dbReference>
<dbReference type="AlphaFoldDB" id="A0A7V4E5R4"/>
<dbReference type="PANTHER" id="PTHR43421:SF1">
    <property type="entry name" value="METALLOPROTEASE PMBA"/>
    <property type="match status" value="1"/>
</dbReference>
<dbReference type="Pfam" id="PF01523">
    <property type="entry name" value="PmbA_TldD_1st"/>
    <property type="match status" value="1"/>
</dbReference>
<dbReference type="InterPro" id="IPR047657">
    <property type="entry name" value="PmbA"/>
</dbReference>
<dbReference type="Pfam" id="PF19289">
    <property type="entry name" value="PmbA_TldD_3rd"/>
    <property type="match status" value="1"/>
</dbReference>
<comment type="similarity">
    <text evidence="1">Belongs to the peptidase U62 family.</text>
</comment>
<protein>
    <submittedName>
        <fullName evidence="4">TldD/PmbA family protein</fullName>
    </submittedName>
</protein>
<dbReference type="Gene3D" id="3.30.2290.10">
    <property type="entry name" value="PmbA/TldD superfamily"/>
    <property type="match status" value="1"/>
</dbReference>
<accession>A0A7V4E5R4</accession>
<organism evidence="4">
    <name type="scientific">candidate division WOR-3 bacterium</name>
    <dbReference type="NCBI Taxonomy" id="2052148"/>
    <lineage>
        <taxon>Bacteria</taxon>
        <taxon>Bacteria division WOR-3</taxon>
    </lineage>
</organism>
<dbReference type="EMBL" id="DTDJ01000046">
    <property type="protein sequence ID" value="HGL18086.1"/>
    <property type="molecule type" value="Genomic_DNA"/>
</dbReference>
<dbReference type="GO" id="GO:0008237">
    <property type="term" value="F:metallopeptidase activity"/>
    <property type="evidence" value="ECO:0007669"/>
    <property type="project" value="InterPro"/>
</dbReference>
<proteinExistence type="inferred from homology"/>
<feature type="domain" description="Metalloprotease TldD/E N-terminal" evidence="2">
    <location>
        <begin position="15"/>
        <end position="76"/>
    </location>
</feature>